<feature type="compositionally biased region" description="Basic and acidic residues" evidence="2">
    <location>
        <begin position="434"/>
        <end position="446"/>
    </location>
</feature>
<feature type="compositionally biased region" description="Polar residues" evidence="2">
    <location>
        <begin position="1502"/>
        <end position="1520"/>
    </location>
</feature>
<dbReference type="PANTHER" id="PTHR24149">
    <property type="entry name" value="ANKYRIN REPEAT DOMAIN-CONTAINING PROTEIN 12"/>
    <property type="match status" value="1"/>
</dbReference>
<dbReference type="PROSITE" id="PS50088">
    <property type="entry name" value="ANK_REPEAT"/>
    <property type="match status" value="3"/>
</dbReference>
<dbReference type="Gene3D" id="1.25.40.20">
    <property type="entry name" value="Ankyrin repeat-containing domain"/>
    <property type="match status" value="1"/>
</dbReference>
<feature type="region of interest" description="Disordered" evidence="2">
    <location>
        <begin position="128"/>
        <end position="170"/>
    </location>
</feature>
<feature type="region of interest" description="Disordered" evidence="2">
    <location>
        <begin position="1339"/>
        <end position="1390"/>
    </location>
</feature>
<feature type="region of interest" description="Disordered" evidence="2">
    <location>
        <begin position="1421"/>
        <end position="1726"/>
    </location>
</feature>
<feature type="compositionally biased region" description="Low complexity" evidence="2">
    <location>
        <begin position="1134"/>
        <end position="1145"/>
    </location>
</feature>
<feature type="compositionally biased region" description="Basic and acidic residues" evidence="2">
    <location>
        <begin position="998"/>
        <end position="1059"/>
    </location>
</feature>
<feature type="compositionally biased region" description="Basic and acidic residues" evidence="2">
    <location>
        <begin position="354"/>
        <end position="380"/>
    </location>
</feature>
<dbReference type="PRINTS" id="PR01415">
    <property type="entry name" value="ANKYRIN"/>
</dbReference>
<feature type="compositionally biased region" description="Basic and acidic residues" evidence="2">
    <location>
        <begin position="1066"/>
        <end position="1079"/>
    </location>
</feature>
<feature type="compositionally biased region" description="Basic and acidic residues" evidence="2">
    <location>
        <begin position="1107"/>
        <end position="1116"/>
    </location>
</feature>
<feature type="compositionally biased region" description="Basic and acidic residues" evidence="2">
    <location>
        <begin position="812"/>
        <end position="870"/>
    </location>
</feature>
<feature type="compositionally biased region" description="Basic and acidic residues" evidence="2">
    <location>
        <begin position="1481"/>
        <end position="1501"/>
    </location>
</feature>
<feature type="region of interest" description="Disordered" evidence="2">
    <location>
        <begin position="1107"/>
        <end position="1272"/>
    </location>
</feature>
<evidence type="ECO:0000313" key="4">
    <source>
        <dbReference type="Proteomes" id="UP000472270"/>
    </source>
</evidence>
<gene>
    <name evidence="3" type="primary">LOC107750907</name>
</gene>
<feature type="compositionally biased region" description="Basic and acidic residues" evidence="2">
    <location>
        <begin position="666"/>
        <end position="676"/>
    </location>
</feature>
<organism evidence="3 4">
    <name type="scientific">Sinocyclocheilus rhinocerous</name>
    <dbReference type="NCBI Taxonomy" id="307959"/>
    <lineage>
        <taxon>Eukaryota</taxon>
        <taxon>Metazoa</taxon>
        <taxon>Chordata</taxon>
        <taxon>Craniata</taxon>
        <taxon>Vertebrata</taxon>
        <taxon>Euteleostomi</taxon>
        <taxon>Actinopterygii</taxon>
        <taxon>Neopterygii</taxon>
        <taxon>Teleostei</taxon>
        <taxon>Ostariophysi</taxon>
        <taxon>Cypriniformes</taxon>
        <taxon>Cyprinidae</taxon>
        <taxon>Cyprininae</taxon>
        <taxon>Sinocyclocheilus</taxon>
    </lineage>
</organism>
<protein>
    <submittedName>
        <fullName evidence="3">Ankyrin repeat domain-containing protein 12-like</fullName>
    </submittedName>
</protein>
<feature type="compositionally biased region" description="Basic and acidic residues" evidence="2">
    <location>
        <begin position="790"/>
        <end position="799"/>
    </location>
</feature>
<feature type="compositionally biased region" description="Basic and acidic residues" evidence="2">
    <location>
        <begin position="645"/>
        <end position="658"/>
    </location>
</feature>
<evidence type="ECO:0000256" key="2">
    <source>
        <dbReference type="SAM" id="MobiDB-lite"/>
    </source>
</evidence>
<feature type="compositionally biased region" description="Polar residues" evidence="2">
    <location>
        <begin position="1429"/>
        <end position="1479"/>
    </location>
</feature>
<dbReference type="Proteomes" id="UP000472270">
    <property type="component" value="Unassembled WGS sequence"/>
</dbReference>
<dbReference type="Pfam" id="PF12796">
    <property type="entry name" value="Ank_2"/>
    <property type="match status" value="1"/>
</dbReference>
<feature type="compositionally biased region" description="Polar residues" evidence="2">
    <location>
        <begin position="1652"/>
        <end position="1663"/>
    </location>
</feature>
<feature type="compositionally biased region" description="Basic and acidic residues" evidence="2">
    <location>
        <begin position="1642"/>
        <end position="1651"/>
    </location>
</feature>
<feature type="compositionally biased region" description="Low complexity" evidence="2">
    <location>
        <begin position="303"/>
        <end position="312"/>
    </location>
</feature>
<dbReference type="PROSITE" id="PS50297">
    <property type="entry name" value="ANK_REP_REGION"/>
    <property type="match status" value="3"/>
</dbReference>
<feature type="compositionally biased region" description="Basic and acidic residues" evidence="2">
    <location>
        <begin position="497"/>
        <end position="513"/>
    </location>
</feature>
<feature type="region of interest" description="Disordered" evidence="2">
    <location>
        <begin position="691"/>
        <end position="1079"/>
    </location>
</feature>
<evidence type="ECO:0000313" key="3">
    <source>
        <dbReference type="Ensembl" id="ENSSRHP00000064713.1"/>
    </source>
</evidence>
<feature type="region of interest" description="Disordered" evidence="2">
    <location>
        <begin position="290"/>
        <end position="513"/>
    </location>
</feature>
<proteinExistence type="predicted"/>
<feature type="compositionally biased region" description="Basic and acidic residues" evidence="2">
    <location>
        <begin position="626"/>
        <end position="636"/>
    </location>
</feature>
<feature type="compositionally biased region" description="Low complexity" evidence="2">
    <location>
        <begin position="1202"/>
        <end position="1218"/>
    </location>
</feature>
<reference evidence="3" key="2">
    <citation type="submission" date="2025-09" db="UniProtKB">
        <authorList>
            <consortium name="Ensembl"/>
        </authorList>
    </citation>
    <scope>IDENTIFICATION</scope>
</reference>
<feature type="compositionally biased region" description="Low complexity" evidence="2">
    <location>
        <begin position="1671"/>
        <end position="1686"/>
    </location>
</feature>
<dbReference type="Pfam" id="PF00023">
    <property type="entry name" value="Ank"/>
    <property type="match status" value="1"/>
</dbReference>
<feature type="compositionally biased region" description="Polar residues" evidence="2">
    <location>
        <begin position="327"/>
        <end position="338"/>
    </location>
</feature>
<name>A0A673KE62_9TELE</name>
<feature type="repeat" description="ANK" evidence="1">
    <location>
        <begin position="201"/>
        <end position="233"/>
    </location>
</feature>
<feature type="region of interest" description="Disordered" evidence="2">
    <location>
        <begin position="574"/>
        <end position="676"/>
    </location>
</feature>
<feature type="compositionally biased region" description="Basic and acidic residues" evidence="2">
    <location>
        <begin position="157"/>
        <end position="170"/>
    </location>
</feature>
<dbReference type="InterPro" id="IPR002110">
    <property type="entry name" value="Ankyrin_rpt"/>
</dbReference>
<sequence>MPQLKTAGKKSKEKISPFAKTPKLDRSEILGKEGKSKSSMKRKLSFTVSPPRNEERDSDTDDSDPGQSSDAWGERLLPPCRIYADKDGPDKKKVKKESGAKKSTPVNILFGYPLSERKQMALVMQMTARDNSPDTTPSHPSQSPVVQKKIASSSSSRQKDKVNKRNERGETSLHMAAIRGDVKLVKELIGLGADVSVKDFAGWTPLHEACNLGYYDVAKVLIGAGAEVNTQGLDDDTPLHDASSSGHKDIVKLLLRHGGNAFQANKRGERPVDVADSQELEQLLKGEIPLSEAEESSSESEDPPSVNPSSVDENMEYSDAEKDSDSKSTTVKASSSMSGLDEYEFKDEEEEEDLSKALNDRHILRRELRQKEKEEKERNHYTSKQGSKSDQSTPTCKSKKTKASRVYCSSDSSSDEAEVPTERRNSPTRSVSVDGHKTDGRSKKESLTLTPVEQKEKGKQKKKNKSQSKNKENQEVREDGKENSKSLLFSSATVSDNSDKSVREEDSFKMSFSTKDDTSVHLFHLSVVKSPKLNHSQTDKQTTPLKQENAKTCVSIADGSCPGEGVKYNHYTESDFCTEGSSSKSCKHKEKSKHHHKELNLDGDDRSCSPFKDSSLSNSMDSSEAVFRKTDKDGKVVKKHKLKHKEKEKYRKEYEAERNRHRQKEPRKDGHRNMEFDREFWKENFFKSDENEELTGKCEMPAGGSPPKSSDSSPVKEERGASKDKHLSSSSSKDRRPKEEREKDKSIKKEKKEVPLKEERGKDGKGDEVDEWSEGLGSGRIPDSSLHSSGVKEEVDDKPVTGNSADQDQLESPEKNSREKNDKRPPTKDRESEKSDKKHTDKDKKVKSEHLADKTEPHNSTDRWKEKEKLTNISHSPNDKSHKEGDKLKAMSLMKKYEENKKNKDKLDKRAEKEHSSGDHRDKDKTSSEKKAKAPEKTTDHGKSDRNKEKERDKDSDKRKKDKSKETTPSSSSYSNLKLLLEEKKGYVCENNKVVSSKSKEEVTKPPEKDRDRKERDRESERHRDRERDRHKEQDKDRSQLNRDGKISKPKPSEVDSKSKVAPTLKDTRPKEKRLVNDDLMKTSFERMLSLKDQEIEQWHRKHLEKIKQKERERLKQRPGIDPGKPKTKEKNKTSSSSSESCLTKELTRSKSSEAPDGHREKVLKDATSGRTLSLDAKTFGKNGPVIENNLSRSPRPESSKSGVMSRSISMISVASSEDSCHATILTPRPTEYDSDMNMDASDSQPPFLQSSLVVQSSRSPTVHDKDTSSLPEAALCNRTPLSSRHASPCLRAILDEEAKVPPAETRLTKESQIISIASQPSSEQAAVHQTEISVLPVQENRSGQSLTSALPESENLTSNEGEGVTPVSQVQPSSHLRESSAKNLSSHTQANSVFQTHLQEQSSSCNTSSQVEHASLGQLDIPGAGMTEGSNKESSQVASFQFSHTQNSSETSAPLNSSSQQWETGPISISEQTLTADSSLRPEQREKPLVVSENKVEKSGENISKTDCTPSTSVGSCRSSPEETTKPLLKTTSVQEDSEKVDARVQDESTSRFSSEPLVTVDAQPEKHEQGIHAASATTVSRCASPERIPEEPMEVSEEVSDKNRITETDGAKVLSSDEGATTQALSESKADTEASDQLAVEEKPMKSDLQDNVEQGQSSAAVQPDHQAEPPSGETSGSSSPISVVERDSDSSGARAKVRLLEEEADIQATHPRKRKMPRASPPAQVNLTAQQVKEKTQQSLAAIVDALKLEEIQPYQTERANPYYEYLHIRKKIEEKRKVLCSVIPQAPQYYDEYVTFNGSYLLDGNPLSKLCIPTITPPPSLPEPLKEMFKQQEVMRMKLRLQHSIEREKLIVSNEQEVLRVHYRAARTLANQTLPFSACTVLLDAEVYNMPQDVQGDDGKTSVRDRFNARQFMSWLQDVDDKFDKLKTCLLMRQQHEAAALNAVQRLEWQLKLQELDPATYKSTSIFEIPEFYIPLVEVNDDFDLTPI</sequence>
<feature type="compositionally biased region" description="Acidic residues" evidence="2">
    <location>
        <begin position="341"/>
        <end position="353"/>
    </location>
</feature>
<feature type="compositionally biased region" description="Basic and acidic residues" evidence="2">
    <location>
        <begin position="1601"/>
        <end position="1612"/>
    </location>
</feature>
<feature type="compositionally biased region" description="Polar residues" evidence="2">
    <location>
        <begin position="1340"/>
        <end position="1375"/>
    </location>
</feature>
<feature type="compositionally biased region" description="Polar residues" evidence="2">
    <location>
        <begin position="382"/>
        <end position="396"/>
    </location>
</feature>
<dbReference type="PANTHER" id="PTHR24149:SF14">
    <property type="entry name" value="ANKYRIN REPEAT DOMAIN 12"/>
    <property type="match status" value="1"/>
</dbReference>
<feature type="compositionally biased region" description="Basic and acidic residues" evidence="2">
    <location>
        <begin position="714"/>
        <end position="767"/>
    </location>
</feature>
<feature type="compositionally biased region" description="Basic and acidic residues" evidence="2">
    <location>
        <begin position="877"/>
        <end position="966"/>
    </location>
</feature>
<dbReference type="SMART" id="SM00248">
    <property type="entry name" value="ANK"/>
    <property type="match status" value="3"/>
</dbReference>
<feature type="compositionally biased region" description="Low complexity" evidence="2">
    <location>
        <begin position="1249"/>
        <end position="1258"/>
    </location>
</feature>
<feature type="region of interest" description="Disordered" evidence="2">
    <location>
        <begin position="1"/>
        <end position="102"/>
    </location>
</feature>
<keyword evidence="1" id="KW-0040">ANK repeat</keyword>
<feature type="compositionally biased region" description="Basic residues" evidence="2">
    <location>
        <begin position="458"/>
        <end position="468"/>
    </location>
</feature>
<feature type="compositionally biased region" description="Polar residues" evidence="2">
    <location>
        <begin position="485"/>
        <end position="496"/>
    </location>
</feature>
<feature type="repeat" description="ANK" evidence="1">
    <location>
        <begin position="234"/>
        <end position="266"/>
    </location>
</feature>
<feature type="compositionally biased region" description="Basic residues" evidence="2">
    <location>
        <begin position="585"/>
        <end position="597"/>
    </location>
</feature>
<accession>A0A673KE62</accession>
<dbReference type="SUPFAM" id="SSF48403">
    <property type="entry name" value="Ankyrin repeat"/>
    <property type="match status" value="1"/>
</dbReference>
<feature type="compositionally biased region" description="Low complexity" evidence="2">
    <location>
        <begin position="614"/>
        <end position="623"/>
    </location>
</feature>
<dbReference type="InterPro" id="IPR036770">
    <property type="entry name" value="Ankyrin_rpt-contain_sf"/>
</dbReference>
<evidence type="ECO:0000256" key="1">
    <source>
        <dbReference type="PROSITE-ProRule" id="PRU00023"/>
    </source>
</evidence>
<feature type="compositionally biased region" description="Polar residues" evidence="2">
    <location>
        <begin position="128"/>
        <end position="156"/>
    </location>
</feature>
<feature type="compositionally biased region" description="Basic and acidic residues" evidence="2">
    <location>
        <begin position="1146"/>
        <end position="1165"/>
    </location>
</feature>
<reference evidence="3" key="1">
    <citation type="submission" date="2025-08" db="UniProtKB">
        <authorList>
            <consortium name="Ensembl"/>
        </authorList>
    </citation>
    <scope>IDENTIFICATION</scope>
</reference>
<feature type="repeat" description="ANK" evidence="1">
    <location>
        <begin position="168"/>
        <end position="200"/>
    </location>
</feature>
<feature type="compositionally biased region" description="Low complexity" evidence="2">
    <location>
        <begin position="967"/>
        <end position="979"/>
    </location>
</feature>
<feature type="compositionally biased region" description="Basic and acidic residues" evidence="2">
    <location>
        <begin position="469"/>
        <end position="484"/>
    </location>
</feature>
<feature type="compositionally biased region" description="Basic and acidic residues" evidence="2">
    <location>
        <begin position="22"/>
        <end position="36"/>
    </location>
</feature>
<dbReference type="InterPro" id="IPR053210">
    <property type="entry name" value="ANKRD12"/>
</dbReference>
<feature type="compositionally biased region" description="Basic and acidic residues" evidence="2">
    <location>
        <begin position="1538"/>
        <end position="1551"/>
    </location>
</feature>
<dbReference type="Ensembl" id="ENSSRHT00000066500.1">
    <property type="protein sequence ID" value="ENSSRHP00000064713.1"/>
    <property type="gene ID" value="ENSSRHG00000032162.1"/>
</dbReference>
<dbReference type="GO" id="GO:0005654">
    <property type="term" value="C:nucleoplasm"/>
    <property type="evidence" value="ECO:0007669"/>
    <property type="project" value="TreeGrafter"/>
</dbReference>
<keyword evidence="4" id="KW-1185">Reference proteome</keyword>
<feature type="compositionally biased region" description="Basic and acidic residues" evidence="2">
    <location>
        <begin position="598"/>
        <end position="607"/>
    </location>
</feature>
<feature type="compositionally biased region" description="Basic and acidic residues" evidence="2">
    <location>
        <begin position="1124"/>
        <end position="1133"/>
    </location>
</feature>
<feature type="compositionally biased region" description="Acidic residues" evidence="2">
    <location>
        <begin position="292"/>
        <end position="302"/>
    </location>
</feature>
<feature type="compositionally biased region" description="Basic and acidic residues" evidence="2">
    <location>
        <begin position="83"/>
        <end position="100"/>
    </location>
</feature>